<evidence type="ECO:0000313" key="6">
    <source>
        <dbReference type="Proteomes" id="UP000240571"/>
    </source>
</evidence>
<dbReference type="Pfam" id="PF12831">
    <property type="entry name" value="FAD_oxidored"/>
    <property type="match status" value="1"/>
</dbReference>
<dbReference type="InterPro" id="IPR036188">
    <property type="entry name" value="FAD/NAD-bd_sf"/>
</dbReference>
<dbReference type="InterPro" id="IPR037099">
    <property type="entry name" value="Fum_R/Succ_DH_flav-like_C_sf"/>
</dbReference>
<name>A0A2T4FPV0_9PSED</name>
<dbReference type="PANTHER" id="PTHR11632:SF51">
    <property type="entry name" value="SUCCINATE DEHYDROGENASE [UBIQUINONE] FLAVOPROTEIN SUBUNIT, MITOCHONDRIAL"/>
    <property type="match status" value="1"/>
</dbReference>
<evidence type="ECO:0000259" key="2">
    <source>
        <dbReference type="Pfam" id="PF02910"/>
    </source>
</evidence>
<sequence>MTELNSDVLIIGGGLAGTWAAIAAAREGARVILVDKGYCGTSGVTATAGPGHWWVPPDAREAAIDKRLGTAYGLADARWMARAIDTTWTSLPGLSGYYDFPQDAHGVTQYRGLRGPEYLRGLRRRVLDSGVTILDHHPALELLRDDHGAVVGARGWRRQAGGDWLIRAGAVVLATGGCAFLSRLLGNHTNTGDGYLMAAEAGAELSGMEFSNYYCIAAAGSSMTRSMVYSFGEYFDAADRPLGIATGPGFTEDLARALLNGPVYCRLNRVPPDIRAQLPSIQPNLMLPFDRRGVDPYRQRFAVTLHPEGTIRGVGGLRLVDDDCQTTVPGVFAAGDAASREPIAGATSGGGAQNSAWALSTGQWAGRGAARLARQKALYHGALRGFDGAAGGSAELIQRIQAEVHPLDKNLFRSGAQLARSLRELDNIWDQISDGPPCADNPLRARETVAMAATARWCYTAAALRKESRGMHQRSDTPRQHSQFDAHLRLAGVGQVQARFDPIHQGQPQ</sequence>
<dbReference type="PRINTS" id="PR00411">
    <property type="entry name" value="PNDRDTASEI"/>
</dbReference>
<dbReference type="EMBL" id="MAUE01000027">
    <property type="protein sequence ID" value="OCW24284.1"/>
    <property type="molecule type" value="Genomic_DNA"/>
</dbReference>
<organism evidence="4 6">
    <name type="scientific">Pseudomonas aylmerensis</name>
    <dbReference type="NCBI Taxonomy" id="1869229"/>
    <lineage>
        <taxon>Bacteria</taxon>
        <taxon>Pseudomonadati</taxon>
        <taxon>Pseudomonadota</taxon>
        <taxon>Gammaproteobacteria</taxon>
        <taxon>Pseudomonadales</taxon>
        <taxon>Pseudomonadaceae</taxon>
        <taxon>Pseudomonas</taxon>
    </lineage>
</organism>
<reference evidence="4 6" key="2">
    <citation type="submission" date="2018-03" db="EMBL/GenBank/DDBJ databases">
        <title>Diversity of bacteria associated with corn roots inoculated with woodland soils in Canada, and Description of Pseudomonas aylmerense sp. nov.</title>
        <authorList>
            <person name="Tambong J.T."/>
            <person name="Xu R."/>
            <person name="Tchagang C."/>
        </authorList>
    </citation>
    <scope>NUCLEOTIDE SEQUENCE [LARGE SCALE GENOMIC DNA]</scope>
    <source>
        <strain evidence="4 6">S1E44</strain>
    </source>
</reference>
<reference evidence="3 5" key="1">
    <citation type="submission" date="2016-06" db="EMBL/GenBank/DDBJ databases">
        <title>Draft genome sequence of Pseudomonas sp. S1E40, a novel strain antagonistic activity to fungal plant pathogen.</title>
        <authorList>
            <person name="Tambong J.T."/>
            <person name="Tchagang C."/>
            <person name="Xu R."/>
        </authorList>
    </citation>
    <scope>NUCLEOTIDE SEQUENCE [LARGE SCALE GENOMIC DNA]</scope>
    <source>
        <strain evidence="3 5">S1E40</strain>
    </source>
</reference>
<dbReference type="OrthoDB" id="9805351at2"/>
<dbReference type="RefSeq" id="WP_065906154.1">
    <property type="nucleotide sequence ID" value="NZ_MAUE01000027.1"/>
</dbReference>
<dbReference type="InterPro" id="IPR015939">
    <property type="entry name" value="Fum_Rdtase/Succ_DH_flav-like_C"/>
</dbReference>
<comment type="pathway">
    <text evidence="1">Carbohydrate metabolism; tricarboxylic acid cycle.</text>
</comment>
<dbReference type="PANTHER" id="PTHR11632">
    <property type="entry name" value="SUCCINATE DEHYDROGENASE 2 FLAVOPROTEIN SUBUNIT"/>
    <property type="match status" value="1"/>
</dbReference>
<accession>A0A2T4FPV0</accession>
<evidence type="ECO:0000313" key="4">
    <source>
        <dbReference type="EMBL" id="PTC25420.1"/>
    </source>
</evidence>
<dbReference type="Pfam" id="PF02910">
    <property type="entry name" value="Succ_DH_flav_C"/>
    <property type="match status" value="1"/>
</dbReference>
<dbReference type="SUPFAM" id="SSF46977">
    <property type="entry name" value="Succinate dehydrogenase/fumarate reductase flavoprotein C-terminal domain"/>
    <property type="match status" value="1"/>
</dbReference>
<dbReference type="SUPFAM" id="SSF51905">
    <property type="entry name" value="FAD/NAD(P)-binding domain"/>
    <property type="match status" value="1"/>
</dbReference>
<dbReference type="PRINTS" id="PR00368">
    <property type="entry name" value="FADPNR"/>
</dbReference>
<dbReference type="AlphaFoldDB" id="A0A2T4FPV0"/>
<proteinExistence type="predicted"/>
<dbReference type="Gene3D" id="3.50.50.60">
    <property type="entry name" value="FAD/NAD(P)-binding domain"/>
    <property type="match status" value="2"/>
</dbReference>
<gene>
    <name evidence="3" type="ORF">BBG20_19535</name>
    <name evidence="4" type="ORF">C9382_23940</name>
</gene>
<evidence type="ECO:0000313" key="3">
    <source>
        <dbReference type="EMBL" id="OCW24284.1"/>
    </source>
</evidence>
<comment type="caution">
    <text evidence="4">The sequence shown here is derived from an EMBL/GenBank/DDBJ whole genome shotgun (WGS) entry which is preliminary data.</text>
</comment>
<dbReference type="InterPro" id="IPR030664">
    <property type="entry name" value="SdhA/FrdA/AprA"/>
</dbReference>
<dbReference type="Gene3D" id="1.20.58.100">
    <property type="entry name" value="Fumarate reductase/succinate dehydrogenase flavoprotein-like, C-terminal domain"/>
    <property type="match status" value="1"/>
</dbReference>
<dbReference type="Proteomes" id="UP000240571">
    <property type="component" value="Unassembled WGS sequence"/>
</dbReference>
<feature type="domain" description="Fumarate reductase/succinate dehydrogenase flavoprotein-like C-terminal" evidence="2">
    <location>
        <begin position="411"/>
        <end position="481"/>
    </location>
</feature>
<protein>
    <submittedName>
        <fullName evidence="4">FAD-binding protein</fullName>
    </submittedName>
    <submittedName>
        <fullName evidence="3">Oxidoreductase</fullName>
    </submittedName>
</protein>
<dbReference type="GO" id="GO:0016491">
    <property type="term" value="F:oxidoreductase activity"/>
    <property type="evidence" value="ECO:0007669"/>
    <property type="project" value="InterPro"/>
</dbReference>
<keyword evidence="5" id="KW-1185">Reference proteome</keyword>
<evidence type="ECO:0000313" key="5">
    <source>
        <dbReference type="Proteomes" id="UP000095081"/>
    </source>
</evidence>
<dbReference type="EMBL" id="PYWW01000051">
    <property type="protein sequence ID" value="PTC25420.1"/>
    <property type="molecule type" value="Genomic_DNA"/>
</dbReference>
<evidence type="ECO:0000256" key="1">
    <source>
        <dbReference type="ARBA" id="ARBA00005163"/>
    </source>
</evidence>
<dbReference type="Proteomes" id="UP000095081">
    <property type="component" value="Unassembled WGS sequence"/>
</dbReference>